<dbReference type="SUPFAM" id="SSF51120">
    <property type="entry name" value="beta-Roll"/>
    <property type="match status" value="1"/>
</dbReference>
<organism evidence="2 3">
    <name type="scientific">Plectonema cf. radiosum LEGE 06105</name>
    <dbReference type="NCBI Taxonomy" id="945769"/>
    <lineage>
        <taxon>Bacteria</taxon>
        <taxon>Bacillati</taxon>
        <taxon>Cyanobacteriota</taxon>
        <taxon>Cyanophyceae</taxon>
        <taxon>Oscillatoriophycideae</taxon>
        <taxon>Oscillatoriales</taxon>
        <taxon>Microcoleaceae</taxon>
        <taxon>Plectonema</taxon>
    </lineage>
</organism>
<dbReference type="Pfam" id="PF00144">
    <property type="entry name" value="Beta-lactamase"/>
    <property type="match status" value="1"/>
</dbReference>
<proteinExistence type="predicted"/>
<dbReference type="InterPro" id="IPR011049">
    <property type="entry name" value="Serralysin-like_metalloprot_C"/>
</dbReference>
<dbReference type="PANTHER" id="PTHR46825">
    <property type="entry name" value="D-ALANYL-D-ALANINE-CARBOXYPEPTIDASE/ENDOPEPTIDASE AMPH"/>
    <property type="match status" value="1"/>
</dbReference>
<reference evidence="2" key="1">
    <citation type="submission" date="2020-10" db="EMBL/GenBank/DDBJ databases">
        <authorList>
            <person name="Castelo-Branco R."/>
            <person name="Eusebio N."/>
            <person name="Adriana R."/>
            <person name="Vieira A."/>
            <person name="Brugerolle De Fraissinette N."/>
            <person name="Rezende De Castro R."/>
            <person name="Schneider M.P."/>
            <person name="Vasconcelos V."/>
            <person name="Leao P.N."/>
        </authorList>
    </citation>
    <scope>NUCLEOTIDE SEQUENCE</scope>
    <source>
        <strain evidence="2">LEGE 06105</strain>
    </source>
</reference>
<feature type="domain" description="Beta-lactamase-related" evidence="1">
    <location>
        <begin position="19"/>
        <end position="346"/>
    </location>
</feature>
<dbReference type="InterPro" id="IPR001466">
    <property type="entry name" value="Beta-lactam-related"/>
</dbReference>
<dbReference type="EMBL" id="JADEWL010000019">
    <property type="protein sequence ID" value="MBE9212789.1"/>
    <property type="molecule type" value="Genomic_DNA"/>
</dbReference>
<dbReference type="InterPro" id="IPR001343">
    <property type="entry name" value="Hemolysn_Ca-bd"/>
</dbReference>
<gene>
    <name evidence="2" type="ORF">IQ247_08795</name>
</gene>
<comment type="caution">
    <text evidence="2">The sequence shown here is derived from an EMBL/GenBank/DDBJ whole genome shotgun (WGS) entry which is preliminary data.</text>
</comment>
<dbReference type="PROSITE" id="PS00330">
    <property type="entry name" value="HEMOLYSIN_CALCIUM"/>
    <property type="match status" value="2"/>
</dbReference>
<evidence type="ECO:0000313" key="2">
    <source>
        <dbReference type="EMBL" id="MBE9212789.1"/>
    </source>
</evidence>
<dbReference type="Gene3D" id="3.40.710.10">
    <property type="entry name" value="DD-peptidase/beta-lactamase superfamily"/>
    <property type="match status" value="1"/>
</dbReference>
<keyword evidence="3" id="KW-1185">Reference proteome</keyword>
<dbReference type="GO" id="GO:0005509">
    <property type="term" value="F:calcium ion binding"/>
    <property type="evidence" value="ECO:0007669"/>
    <property type="project" value="InterPro"/>
</dbReference>
<sequence>MNQNISSELAQQLQTSLDSSVENTGIPGATVAVINSQGTWYGSSGVSNLETQTPLNQDDLFQIGSISKTFTAATILKLIEEEKLNLVDTLDKWLPNSIINNIPNANNITVEQLLNHTSGIFNYTNNPQFAIDELAVFNGADIDRSREAILKNYVSGEDAYFAPGESFFYSNTNYLLLGMLIEAATGNPYKSEVNRLILEPLELDNTYFVGDKIPKERLVRGYGDVIGEDGNFGADGILEDTTDAFSTIASTLSDGGIISNTKDVARFSDALLSGELLNPESLNHMLSWSGIEQAQVGTGYGLGIYEEQTPWGEIWGHDGGTFGYISRMSYFPETDTTVVVLINQVDFQPLTFSIDSVFSGITKTLLGASENEITPEALLDSFDSNFVDGLIDVINGVENKADLLSLVNNGETFTELDVEEEKFFDLISNPDNQDDYTALVNYLRFGAIVPEESNLMVGNQADNTLAGENRDDILAGGLGNDLIFGQGGNDILRGDVNNSSGGGSIGGDDTIYGGAGNDRIGGKAGNDLIFGEAGNDRIWGDAGDDTISGGLGNDSLNGGTGNDVFLLKQNQGTDKIFDFKVDDDLIDITGLNIDLENIDIIQQGKDTVIAVNGSDIAILQNLNVDSLSADNFINQNSFGTAFDYF</sequence>
<dbReference type="InterPro" id="IPR018511">
    <property type="entry name" value="Hemolysin-typ_Ca-bd_CS"/>
</dbReference>
<dbReference type="GO" id="GO:0016787">
    <property type="term" value="F:hydrolase activity"/>
    <property type="evidence" value="ECO:0007669"/>
    <property type="project" value="UniProtKB-KW"/>
</dbReference>
<dbReference type="SUPFAM" id="SSF56601">
    <property type="entry name" value="beta-lactamase/transpeptidase-like"/>
    <property type="match status" value="1"/>
</dbReference>
<dbReference type="RefSeq" id="WP_193919036.1">
    <property type="nucleotide sequence ID" value="NZ_JADEWL010000019.1"/>
</dbReference>
<dbReference type="Pfam" id="PF00353">
    <property type="entry name" value="HemolysinCabind"/>
    <property type="match status" value="3"/>
</dbReference>
<protein>
    <submittedName>
        <fullName evidence="2">Serine hydrolase</fullName>
    </submittedName>
</protein>
<keyword evidence="2" id="KW-0378">Hydrolase</keyword>
<dbReference type="Gene3D" id="2.150.10.10">
    <property type="entry name" value="Serralysin-like metalloprotease, C-terminal"/>
    <property type="match status" value="2"/>
</dbReference>
<accession>A0A8J7JSP0</accession>
<evidence type="ECO:0000259" key="1">
    <source>
        <dbReference type="Pfam" id="PF00144"/>
    </source>
</evidence>
<dbReference type="PRINTS" id="PR00313">
    <property type="entry name" value="CABNDNGRPT"/>
</dbReference>
<dbReference type="Proteomes" id="UP000620559">
    <property type="component" value="Unassembled WGS sequence"/>
</dbReference>
<evidence type="ECO:0000313" key="3">
    <source>
        <dbReference type="Proteomes" id="UP000620559"/>
    </source>
</evidence>
<dbReference type="InterPro" id="IPR050491">
    <property type="entry name" value="AmpC-like"/>
</dbReference>
<dbReference type="AlphaFoldDB" id="A0A8J7JSP0"/>
<dbReference type="InterPro" id="IPR012338">
    <property type="entry name" value="Beta-lactam/transpept-like"/>
</dbReference>
<dbReference type="PANTHER" id="PTHR46825:SF7">
    <property type="entry name" value="D-ALANYL-D-ALANINE CARBOXYPEPTIDASE"/>
    <property type="match status" value="1"/>
</dbReference>
<name>A0A8J7JSP0_9CYAN</name>